<feature type="compositionally biased region" description="Polar residues" evidence="1">
    <location>
        <begin position="34"/>
        <end position="58"/>
    </location>
</feature>
<evidence type="ECO:0000313" key="3">
    <source>
        <dbReference type="Proteomes" id="UP000176634"/>
    </source>
</evidence>
<comment type="caution">
    <text evidence="2">The sequence shown here is derived from an EMBL/GenBank/DDBJ whole genome shotgun (WGS) entry which is preliminary data.</text>
</comment>
<dbReference type="Gene3D" id="2.120.10.30">
    <property type="entry name" value="TolB, C-terminal domain"/>
    <property type="match status" value="1"/>
</dbReference>
<evidence type="ECO:0000256" key="1">
    <source>
        <dbReference type="SAM" id="MobiDB-lite"/>
    </source>
</evidence>
<dbReference type="SUPFAM" id="SSF82171">
    <property type="entry name" value="DPP6 N-terminal domain-like"/>
    <property type="match status" value="1"/>
</dbReference>
<feature type="region of interest" description="Disordered" evidence="1">
    <location>
        <begin position="31"/>
        <end position="62"/>
    </location>
</feature>
<organism evidence="2 3">
    <name type="scientific">Candidatus Magasanikbacteria bacterium RIFOXYD1_FULL_40_23</name>
    <dbReference type="NCBI Taxonomy" id="1798705"/>
    <lineage>
        <taxon>Bacteria</taxon>
        <taxon>Candidatus Magasanikiibacteriota</taxon>
    </lineage>
</organism>
<evidence type="ECO:0000313" key="2">
    <source>
        <dbReference type="EMBL" id="OGH92740.1"/>
    </source>
</evidence>
<evidence type="ECO:0008006" key="4">
    <source>
        <dbReference type="Google" id="ProtNLM"/>
    </source>
</evidence>
<protein>
    <recommendedName>
        <fullName evidence="4">Dipeptidylpeptidase IV N-terminal domain-containing protein</fullName>
    </recommendedName>
</protein>
<reference evidence="2 3" key="1">
    <citation type="journal article" date="2016" name="Nat. Commun.">
        <title>Thousands of microbial genomes shed light on interconnected biogeochemical processes in an aquifer system.</title>
        <authorList>
            <person name="Anantharaman K."/>
            <person name="Brown C.T."/>
            <person name="Hug L.A."/>
            <person name="Sharon I."/>
            <person name="Castelle C.J."/>
            <person name="Probst A.J."/>
            <person name="Thomas B.C."/>
            <person name="Singh A."/>
            <person name="Wilkins M.J."/>
            <person name="Karaoz U."/>
            <person name="Brodie E.L."/>
            <person name="Williams K.H."/>
            <person name="Hubbard S.S."/>
            <person name="Banfield J.F."/>
        </authorList>
    </citation>
    <scope>NUCLEOTIDE SEQUENCE [LARGE SCALE GENOMIC DNA]</scope>
</reference>
<dbReference type="EMBL" id="MFRA01000005">
    <property type="protein sequence ID" value="OGH92740.1"/>
    <property type="molecule type" value="Genomic_DNA"/>
</dbReference>
<accession>A0A1F6P9M4</accession>
<dbReference type="InterPro" id="IPR011042">
    <property type="entry name" value="6-blade_b-propeller_TolB-like"/>
</dbReference>
<dbReference type="Proteomes" id="UP000176634">
    <property type="component" value="Unassembled WGS sequence"/>
</dbReference>
<gene>
    <name evidence="2" type="ORF">A2563_03665</name>
</gene>
<proteinExistence type="predicted"/>
<dbReference type="STRING" id="1798705.A2563_03665"/>
<sequence>MLVVALLAVAGLIGYALYYFFTKTGQIGEPTIPPSTSTLPGGQLPTSGTKPPSATGTTQGPGGELLPVSGIIQPSSPSYYKPAATTQIISETANHASLSVGGDFRYYNANDGKFYRVTPSGEIKPLSDQLFYSAEKVTWAKGKNQAVIEYPDNSKIVYNFDTNKQVTLPKHWEDFSFSSDGNQIAAKSLGLDPSNRWLVTINSDGTGTKLIEPMGDNSDKVIVNWSPNQQVAAFSQTGAPQGGERREVLFVGLNGENFKSAIVDGSGFMPQWSTTGKKLLYSVYSSRSDFKPELWIVDSQGDSIGNNRKLLQLNTWADKCTFGNDDTAYCAVPKNLPTGAGMSRSIAQYNYDDLYKIDLKTGLKTPISLDSDYNIKSISYDANHNKVIFTDLNKTGVFESQL</sequence>
<name>A0A1F6P9M4_9BACT</name>
<dbReference type="AlphaFoldDB" id="A0A1F6P9M4"/>